<evidence type="ECO:0000313" key="2">
    <source>
        <dbReference type="EMBL" id="CAG13125.1"/>
    </source>
</evidence>
<evidence type="ECO:0000256" key="1">
    <source>
        <dbReference type="SAM" id="MobiDB-lite"/>
    </source>
</evidence>
<accession>Q4REQ7</accession>
<feature type="region of interest" description="Disordered" evidence="1">
    <location>
        <begin position="240"/>
        <end position="287"/>
    </location>
</feature>
<proteinExistence type="predicted"/>
<reference evidence="2" key="2">
    <citation type="submission" date="2004-02" db="EMBL/GenBank/DDBJ databases">
        <authorList>
            <consortium name="Genoscope"/>
            <consortium name="Whitehead Institute Centre for Genome Research"/>
        </authorList>
    </citation>
    <scope>NUCLEOTIDE SEQUENCE</scope>
</reference>
<feature type="region of interest" description="Disordered" evidence="1">
    <location>
        <begin position="315"/>
        <end position="335"/>
    </location>
</feature>
<organism evidence="2">
    <name type="scientific">Tetraodon nigroviridis</name>
    <name type="common">Spotted green pufferfish</name>
    <name type="synonym">Chelonodon nigroviridis</name>
    <dbReference type="NCBI Taxonomy" id="99883"/>
    <lineage>
        <taxon>Eukaryota</taxon>
        <taxon>Metazoa</taxon>
        <taxon>Chordata</taxon>
        <taxon>Craniata</taxon>
        <taxon>Vertebrata</taxon>
        <taxon>Euteleostomi</taxon>
        <taxon>Actinopterygii</taxon>
        <taxon>Neopterygii</taxon>
        <taxon>Teleostei</taxon>
        <taxon>Neoteleostei</taxon>
        <taxon>Acanthomorphata</taxon>
        <taxon>Eupercaria</taxon>
        <taxon>Tetraodontiformes</taxon>
        <taxon>Tetradontoidea</taxon>
        <taxon>Tetraodontidae</taxon>
        <taxon>Tetraodon</taxon>
    </lineage>
</organism>
<protein>
    <submittedName>
        <fullName evidence="2">(spotted green pufferfish) hypothetical protein</fullName>
    </submittedName>
</protein>
<comment type="caution">
    <text evidence="2">The sequence shown here is derived from an EMBL/GenBank/DDBJ whole genome shotgun (WGS) entry which is preliminary data.</text>
</comment>
<feature type="region of interest" description="Disordered" evidence="1">
    <location>
        <begin position="148"/>
        <end position="190"/>
    </location>
</feature>
<dbReference type="PANTHER" id="PTHR21590">
    <property type="entry name" value="SEA DOMAIN-CONTAINING PROTEIN"/>
    <property type="match status" value="1"/>
</dbReference>
<gene>
    <name evidence="2" type="ORF">GSTENG00035660001</name>
</gene>
<feature type="compositionally biased region" description="Polar residues" evidence="1">
    <location>
        <begin position="148"/>
        <end position="186"/>
    </location>
</feature>
<feature type="region of interest" description="Disordered" evidence="1">
    <location>
        <begin position="448"/>
        <end position="482"/>
    </location>
</feature>
<dbReference type="AlphaFoldDB" id="Q4REQ7"/>
<feature type="region of interest" description="Disordered" evidence="1">
    <location>
        <begin position="1"/>
        <end position="44"/>
    </location>
</feature>
<reference evidence="2" key="1">
    <citation type="journal article" date="2004" name="Nature">
        <title>Genome duplication in the teleost fish Tetraodon nigroviridis reveals the early vertebrate proto-karyotype.</title>
        <authorList>
            <person name="Jaillon O."/>
            <person name="Aury J.-M."/>
            <person name="Brunet F."/>
            <person name="Petit J.-L."/>
            <person name="Stange-Thomann N."/>
            <person name="Mauceli E."/>
            <person name="Bouneau L."/>
            <person name="Fischer C."/>
            <person name="Ozouf-Costaz C."/>
            <person name="Bernot A."/>
            <person name="Nicaud S."/>
            <person name="Jaffe D."/>
            <person name="Fisher S."/>
            <person name="Lutfalla G."/>
            <person name="Dossat C."/>
            <person name="Segurens B."/>
            <person name="Dasilva C."/>
            <person name="Salanoubat M."/>
            <person name="Levy M."/>
            <person name="Boudet N."/>
            <person name="Castellano S."/>
            <person name="Anthouard V."/>
            <person name="Jubin C."/>
            <person name="Castelli V."/>
            <person name="Katinka M."/>
            <person name="Vacherie B."/>
            <person name="Biemont C."/>
            <person name="Skalli Z."/>
            <person name="Cattolico L."/>
            <person name="Poulain J."/>
            <person name="De Berardinis V."/>
            <person name="Cruaud C."/>
            <person name="Duprat S."/>
            <person name="Brottier P."/>
            <person name="Coutanceau J.-P."/>
            <person name="Gouzy J."/>
            <person name="Parra G."/>
            <person name="Lardier G."/>
            <person name="Chapple C."/>
            <person name="McKernan K.J."/>
            <person name="McEwan P."/>
            <person name="Bosak S."/>
            <person name="Kellis M."/>
            <person name="Volff J.-N."/>
            <person name="Guigo R."/>
            <person name="Zody M.C."/>
            <person name="Mesirov J."/>
            <person name="Lindblad-Toh K."/>
            <person name="Birren B."/>
            <person name="Nusbaum C."/>
            <person name="Kahn D."/>
            <person name="Robinson-Rechavi M."/>
            <person name="Laudet V."/>
            <person name="Schachter V."/>
            <person name="Quetier F."/>
            <person name="Saurin W."/>
            <person name="Scarpelli C."/>
            <person name="Wincker P."/>
            <person name="Lander E.S."/>
            <person name="Weissenbach J."/>
            <person name="Roest Crollius H."/>
        </authorList>
    </citation>
    <scope>NUCLEOTIDE SEQUENCE [LARGE SCALE GENOMIC DNA]</scope>
</reference>
<sequence length="551" mass="58754">MTSPSGHPANLTFADSPMNQSYNLDLSPSSDALDWNQPAHTPNTLPHQDEVLAPDYNVPFILPLPASPSVEPTNAAPDDFYPTNTMEIDWGSGDYLETLTFLDSDGGDYSPVTKVLSDAFELEDYTESYDTAFPSRVGVFPSSSHPFRLSPTPSLSQDSTTAHLKPISSSPSPSTVQYTLKPTPTSGIPRASDVDWTGTFTIQPTDVLLPDMNSLEYYTTQLSRENNSVEAGAEHMNASTLSVSPTDITPTSSFVNDSVFSEGESSGESSGFQPQEEPSTKEESPRLKNTSVAFLDPSIVPTHFFNPSSFSWEADASTTDWPTSAPTPGVDSTRLPDGLSATVTPLLSDSALPDSTLTDVHWFVTKSVHRGSTSSTLVPSATAFFPVSPTAVASTTSETVDTTPQDSTTEQIFNISLLSTEPTAAATSPSVLSDQGVTEDGADISATMTLIPPSSDANTASDTPETTTAPNTSHQAVTTTAATTGAASHVNIVLTTSRKTPATTTASRQYFCNADRPVYLVKIGKNRISIMCYFVVYFPDNVRKNVCIIAV</sequence>
<dbReference type="PANTHER" id="PTHR21590:SF4">
    <property type="entry name" value="UPF0606 PROTEIN KIAA1549"/>
    <property type="match status" value="1"/>
</dbReference>
<feature type="compositionally biased region" description="Polar residues" evidence="1">
    <location>
        <begin position="240"/>
        <end position="259"/>
    </location>
</feature>
<name>Q4REQ7_TETNG</name>
<dbReference type="OrthoDB" id="10064192at2759"/>
<feature type="compositionally biased region" description="Polar residues" evidence="1">
    <location>
        <begin position="17"/>
        <end position="30"/>
    </location>
</feature>
<dbReference type="KEGG" id="tng:GSTEN00035660G001"/>
<feature type="compositionally biased region" description="Low complexity" evidence="1">
    <location>
        <begin position="261"/>
        <end position="271"/>
    </location>
</feature>
<feature type="compositionally biased region" description="Polar residues" evidence="1">
    <location>
        <begin position="455"/>
        <end position="475"/>
    </location>
</feature>
<feature type="compositionally biased region" description="Polar residues" evidence="1">
    <location>
        <begin position="315"/>
        <end position="326"/>
    </location>
</feature>
<dbReference type="EMBL" id="CAAE01015122">
    <property type="protein sequence ID" value="CAG13125.1"/>
    <property type="molecule type" value="Genomic_DNA"/>
</dbReference>